<keyword evidence="4 11" id="KW-0589">Pheromone response</keyword>
<dbReference type="PROSITE" id="PS50262">
    <property type="entry name" value="G_PROTEIN_RECEP_F1_2"/>
    <property type="match status" value="1"/>
</dbReference>
<reference evidence="14 15" key="1">
    <citation type="submission" date="2025-05" db="UniProtKB">
        <authorList>
            <consortium name="RefSeq"/>
        </authorList>
    </citation>
    <scope>IDENTIFICATION</scope>
</reference>
<protein>
    <recommendedName>
        <fullName evidence="11">Vomeronasal type-1 receptor</fullName>
    </recommendedName>
</protein>
<sequence>MDVWKLAIGIIFLSQTTIGIMGNLSLLFYYLVLSYREYALKPKDLILMHLLTANTLIILSAGVAHTMAVWGLKPSLNDFGCLLLLFIQGFARNVSMGTTCLLSIFQAVTISPRKLCLKNHKVKETKFVGWFISLLWVFYILIRFILFMYTFIKTNIQNITRNLDFGYCSTIAPDEISNSLYTALVMCPEFLFAVLIIWSSTSMIVTLYGHKQRVQHIRSSHGSRIKCPESKATQNILTLVCTFLAFYTLSTILRGCIALLYNHSGWVMYITHLTSLCFPCFGPYILISHYSIVSRLSLTWLRVTFSPHFIVIM</sequence>
<evidence type="ECO:0000256" key="8">
    <source>
        <dbReference type="ARBA" id="ARBA00023136"/>
    </source>
</evidence>
<evidence type="ECO:0000256" key="10">
    <source>
        <dbReference type="ARBA" id="ARBA00023224"/>
    </source>
</evidence>
<keyword evidence="8 11" id="KW-0472">Membrane</keyword>
<comment type="similarity">
    <text evidence="2 11">Belongs to the G-protein coupled receptor 1 family.</text>
</comment>
<organism evidence="13 14">
    <name type="scientific">Microtus ochrogaster</name>
    <name type="common">Prairie vole</name>
    <dbReference type="NCBI Taxonomy" id="79684"/>
    <lineage>
        <taxon>Eukaryota</taxon>
        <taxon>Metazoa</taxon>
        <taxon>Chordata</taxon>
        <taxon>Craniata</taxon>
        <taxon>Vertebrata</taxon>
        <taxon>Euteleostomi</taxon>
        <taxon>Mammalia</taxon>
        <taxon>Eutheria</taxon>
        <taxon>Euarchontoglires</taxon>
        <taxon>Glires</taxon>
        <taxon>Rodentia</taxon>
        <taxon>Myomorpha</taxon>
        <taxon>Muroidea</taxon>
        <taxon>Cricetidae</taxon>
        <taxon>Arvicolinae</taxon>
        <taxon>Microtus</taxon>
    </lineage>
</organism>
<evidence type="ECO:0000313" key="14">
    <source>
        <dbReference type="RefSeq" id="XP_013210960.1"/>
    </source>
</evidence>
<evidence type="ECO:0000313" key="13">
    <source>
        <dbReference type="Proteomes" id="UP000694915"/>
    </source>
</evidence>
<keyword evidence="3 11" id="KW-1003">Cell membrane</keyword>
<feature type="domain" description="G-protein coupled receptors family 1 profile" evidence="12">
    <location>
        <begin position="22"/>
        <end position="286"/>
    </location>
</feature>
<dbReference type="Proteomes" id="UP000694915">
    <property type="component" value="Unplaced"/>
</dbReference>
<name>A0ABM1AZ20_MICOH</name>
<accession>A0ABM1AZ20</accession>
<keyword evidence="7 11" id="KW-0297">G-protein coupled receptor</keyword>
<dbReference type="RefSeq" id="XP_013210960.1">
    <property type="nucleotide sequence ID" value="XM_013355506.1"/>
</dbReference>
<evidence type="ECO:0000256" key="7">
    <source>
        <dbReference type="ARBA" id="ARBA00023040"/>
    </source>
</evidence>
<keyword evidence="10 11" id="KW-0807">Transducer</keyword>
<feature type="transmembrane region" description="Helical" evidence="11">
    <location>
        <begin position="266"/>
        <end position="287"/>
    </location>
</feature>
<dbReference type="SUPFAM" id="SSF81321">
    <property type="entry name" value="Family A G protein-coupled receptor-like"/>
    <property type="match status" value="1"/>
</dbReference>
<feature type="transmembrane region" description="Helical" evidence="11">
    <location>
        <begin position="82"/>
        <end position="106"/>
    </location>
</feature>
<dbReference type="InterPro" id="IPR004072">
    <property type="entry name" value="Vmron_rcpt_1"/>
</dbReference>
<evidence type="ECO:0000256" key="5">
    <source>
        <dbReference type="ARBA" id="ARBA00022692"/>
    </source>
</evidence>
<keyword evidence="6 11" id="KW-1133">Transmembrane helix</keyword>
<comment type="subcellular location">
    <subcellularLocation>
        <location evidence="1 11">Cell membrane</location>
        <topology evidence="1 11">Multi-pass membrane protein</topology>
    </subcellularLocation>
</comment>
<proteinExistence type="inferred from homology"/>
<dbReference type="Gene3D" id="1.20.1070.10">
    <property type="entry name" value="Rhodopsin 7-helix transmembrane proteins"/>
    <property type="match status" value="1"/>
</dbReference>
<dbReference type="InterPro" id="IPR017452">
    <property type="entry name" value="GPCR_Rhodpsn_7TM"/>
</dbReference>
<keyword evidence="5 11" id="KW-0812">Transmembrane</keyword>
<dbReference type="GeneID" id="101987764"/>
<evidence type="ECO:0000256" key="3">
    <source>
        <dbReference type="ARBA" id="ARBA00022475"/>
    </source>
</evidence>
<feature type="transmembrane region" description="Helical" evidence="11">
    <location>
        <begin position="236"/>
        <end position="260"/>
    </location>
</feature>
<evidence type="ECO:0000256" key="2">
    <source>
        <dbReference type="ARBA" id="ARBA00010663"/>
    </source>
</evidence>
<evidence type="ECO:0000256" key="1">
    <source>
        <dbReference type="ARBA" id="ARBA00004651"/>
    </source>
</evidence>
<evidence type="ECO:0000256" key="4">
    <source>
        <dbReference type="ARBA" id="ARBA00022507"/>
    </source>
</evidence>
<dbReference type="RefSeq" id="XP_026634228.1">
    <property type="nucleotide sequence ID" value="XM_026778427.1"/>
</dbReference>
<evidence type="ECO:0000259" key="12">
    <source>
        <dbReference type="PROSITE" id="PS50262"/>
    </source>
</evidence>
<dbReference type="PANTHER" id="PTHR24062">
    <property type="entry name" value="VOMERONASAL TYPE-1 RECEPTOR"/>
    <property type="match status" value="1"/>
</dbReference>
<evidence type="ECO:0000256" key="11">
    <source>
        <dbReference type="RuleBase" id="RU364061"/>
    </source>
</evidence>
<gene>
    <name evidence="14 15" type="primary">LOC101987764</name>
</gene>
<evidence type="ECO:0000313" key="15">
    <source>
        <dbReference type="RefSeq" id="XP_026634228.1"/>
    </source>
</evidence>
<keyword evidence="9 11" id="KW-0675">Receptor</keyword>
<evidence type="ECO:0000256" key="9">
    <source>
        <dbReference type="ARBA" id="ARBA00023170"/>
    </source>
</evidence>
<feature type="transmembrane region" description="Helical" evidence="11">
    <location>
        <begin position="6"/>
        <end position="33"/>
    </location>
</feature>
<keyword evidence="13" id="KW-1185">Reference proteome</keyword>
<feature type="transmembrane region" description="Helical" evidence="11">
    <location>
        <begin position="45"/>
        <end position="70"/>
    </location>
</feature>
<dbReference type="Pfam" id="PF03402">
    <property type="entry name" value="V1R"/>
    <property type="match status" value="1"/>
</dbReference>
<evidence type="ECO:0000256" key="6">
    <source>
        <dbReference type="ARBA" id="ARBA00022989"/>
    </source>
</evidence>
<feature type="transmembrane region" description="Helical" evidence="11">
    <location>
        <begin position="127"/>
        <end position="152"/>
    </location>
</feature>
<feature type="transmembrane region" description="Helical" evidence="11">
    <location>
        <begin position="190"/>
        <end position="209"/>
    </location>
</feature>